<feature type="region of interest" description="Disordered" evidence="1">
    <location>
        <begin position="1"/>
        <end position="24"/>
    </location>
</feature>
<dbReference type="AlphaFoldDB" id="A0A0Q3LBZ6"/>
<dbReference type="InParanoid" id="A0A0Q3LBZ6"/>
<evidence type="ECO:0000313" key="3">
    <source>
        <dbReference type="EnsemblPlants" id="KQJ90013"/>
    </source>
</evidence>
<feature type="region of interest" description="Disordered" evidence="1">
    <location>
        <begin position="135"/>
        <end position="179"/>
    </location>
</feature>
<feature type="compositionally biased region" description="Pro residues" evidence="1">
    <location>
        <begin position="97"/>
        <end position="109"/>
    </location>
</feature>
<evidence type="ECO:0000313" key="2">
    <source>
        <dbReference type="EMBL" id="KQJ90013.1"/>
    </source>
</evidence>
<reference evidence="3" key="3">
    <citation type="submission" date="2018-08" db="UniProtKB">
        <authorList>
            <consortium name="EnsemblPlants"/>
        </authorList>
    </citation>
    <scope>IDENTIFICATION</scope>
    <source>
        <strain evidence="3">cv. Bd21</strain>
    </source>
</reference>
<gene>
    <name evidence="2" type="ORF">BRADI_4g28966v3</name>
</gene>
<name>A0A0Q3LBZ6_BRADI</name>
<reference evidence="2" key="2">
    <citation type="submission" date="2017-06" db="EMBL/GenBank/DDBJ databases">
        <title>WGS assembly of Brachypodium distachyon.</title>
        <authorList>
            <consortium name="The International Brachypodium Initiative"/>
            <person name="Lucas S."/>
            <person name="Harmon-Smith M."/>
            <person name="Lail K."/>
            <person name="Tice H."/>
            <person name="Grimwood J."/>
            <person name="Bruce D."/>
            <person name="Barry K."/>
            <person name="Shu S."/>
            <person name="Lindquist E."/>
            <person name="Wang M."/>
            <person name="Pitluck S."/>
            <person name="Vogel J.P."/>
            <person name="Garvin D.F."/>
            <person name="Mockler T.C."/>
            <person name="Schmutz J."/>
            <person name="Rokhsar D."/>
            <person name="Bevan M.W."/>
        </authorList>
    </citation>
    <scope>NUCLEOTIDE SEQUENCE</scope>
    <source>
        <strain evidence="2">Bd21</strain>
    </source>
</reference>
<proteinExistence type="predicted"/>
<feature type="compositionally biased region" description="Basic and acidic residues" evidence="1">
    <location>
        <begin position="137"/>
        <end position="148"/>
    </location>
</feature>
<dbReference type="Proteomes" id="UP000008810">
    <property type="component" value="Chromosome 4"/>
</dbReference>
<dbReference type="PRINTS" id="PR01217">
    <property type="entry name" value="PRICHEXTENSN"/>
</dbReference>
<feature type="region of interest" description="Disordered" evidence="1">
    <location>
        <begin position="88"/>
        <end position="118"/>
    </location>
</feature>
<evidence type="ECO:0000256" key="1">
    <source>
        <dbReference type="SAM" id="MobiDB-lite"/>
    </source>
</evidence>
<sequence>MDKTGPVPTGPARAPAPEPLTRGPRIRVVFPEGKRAHRAAASAPPIPRAIPTVPSPPCSPRLAAHVIIKLAPSSLFPLSALARLRPQAAPISRRRAPLPPPQSRSPPTPRSLSLETRSSARRCRLPVVLRVISGHPEVNRDHRSDRLVAPHRPSPSPTPELHQNRPPPRPHVAGTPPKP</sequence>
<feature type="compositionally biased region" description="Pro residues" evidence="1">
    <location>
        <begin position="165"/>
        <end position="179"/>
    </location>
</feature>
<dbReference type="Gramene" id="KQJ90013">
    <property type="protein sequence ID" value="KQJ90013"/>
    <property type="gene ID" value="BRADI_4g28966v3"/>
</dbReference>
<protein>
    <submittedName>
        <fullName evidence="2 3">Uncharacterized protein</fullName>
    </submittedName>
</protein>
<dbReference type="EMBL" id="CM000883">
    <property type="protein sequence ID" value="KQJ90013.1"/>
    <property type="molecule type" value="Genomic_DNA"/>
</dbReference>
<reference evidence="2 3" key="1">
    <citation type="journal article" date="2010" name="Nature">
        <title>Genome sequencing and analysis of the model grass Brachypodium distachyon.</title>
        <authorList>
            <consortium name="International Brachypodium Initiative"/>
        </authorList>
    </citation>
    <scope>NUCLEOTIDE SEQUENCE [LARGE SCALE GENOMIC DNA]</scope>
    <source>
        <strain evidence="2 3">Bd21</strain>
    </source>
</reference>
<keyword evidence="4" id="KW-1185">Reference proteome</keyword>
<organism evidence="2">
    <name type="scientific">Brachypodium distachyon</name>
    <name type="common">Purple false brome</name>
    <name type="synonym">Trachynia distachya</name>
    <dbReference type="NCBI Taxonomy" id="15368"/>
    <lineage>
        <taxon>Eukaryota</taxon>
        <taxon>Viridiplantae</taxon>
        <taxon>Streptophyta</taxon>
        <taxon>Embryophyta</taxon>
        <taxon>Tracheophyta</taxon>
        <taxon>Spermatophyta</taxon>
        <taxon>Magnoliopsida</taxon>
        <taxon>Liliopsida</taxon>
        <taxon>Poales</taxon>
        <taxon>Poaceae</taxon>
        <taxon>BOP clade</taxon>
        <taxon>Pooideae</taxon>
        <taxon>Stipodae</taxon>
        <taxon>Brachypodieae</taxon>
        <taxon>Brachypodium</taxon>
    </lineage>
</organism>
<evidence type="ECO:0000313" key="4">
    <source>
        <dbReference type="Proteomes" id="UP000008810"/>
    </source>
</evidence>
<dbReference type="EnsemblPlants" id="KQJ90013">
    <property type="protein sequence ID" value="KQJ90013"/>
    <property type="gene ID" value="BRADI_4g28966v3"/>
</dbReference>
<accession>A0A0Q3LBZ6</accession>